<name>A0A6J5T6J2_9CAUD</name>
<accession>A0A6J5T6J2</accession>
<gene>
    <name evidence="1" type="ORF">UFOVP1670_23</name>
</gene>
<evidence type="ECO:0000313" key="1">
    <source>
        <dbReference type="EMBL" id="CAB4223332.1"/>
    </source>
</evidence>
<organism evidence="1">
    <name type="scientific">uncultured Caudovirales phage</name>
    <dbReference type="NCBI Taxonomy" id="2100421"/>
    <lineage>
        <taxon>Viruses</taxon>
        <taxon>Duplodnaviria</taxon>
        <taxon>Heunggongvirae</taxon>
        <taxon>Uroviricota</taxon>
        <taxon>Caudoviricetes</taxon>
        <taxon>Peduoviridae</taxon>
        <taxon>Maltschvirus</taxon>
        <taxon>Maltschvirus maltsch</taxon>
    </lineage>
</organism>
<dbReference type="EMBL" id="LR797531">
    <property type="protein sequence ID" value="CAB4223332.1"/>
    <property type="molecule type" value="Genomic_DNA"/>
</dbReference>
<sequence>MATTRLAIYNGALTHCGERTIANLTVNEEGRRLLDNVWNDGGVQWCLEQGQWRFAMRTFHATPETAVTPQFGLKNAFAKPSDWMDTAAVCQDEYFKVPLLNYADEAGYWFADLDDIYVKIVSNSASYGMNLAGWPASFTEFVKAYFAWKIAPKLTGGDKIAERLWNPENPKRGVVAIAMLVAKNRDAQSGPTTFPAVGGWIRSRWGRTGNGGWRDGGNRSSLYG</sequence>
<reference evidence="1" key="1">
    <citation type="submission" date="2020-05" db="EMBL/GenBank/DDBJ databases">
        <authorList>
            <person name="Chiriac C."/>
            <person name="Salcher M."/>
            <person name="Ghai R."/>
            <person name="Kavagutti S V."/>
        </authorList>
    </citation>
    <scope>NUCLEOTIDE SEQUENCE</scope>
</reference>
<protein>
    <submittedName>
        <fullName evidence="1">Uncharacterized protein</fullName>
    </submittedName>
</protein>
<proteinExistence type="predicted"/>